<dbReference type="AlphaFoldDB" id="A0A0N8R3G5"/>
<organism evidence="1 2">
    <name type="scientific">Pseudomonas syringae pv. cerasicola</name>
    <dbReference type="NCBI Taxonomy" id="264451"/>
    <lineage>
        <taxon>Bacteria</taxon>
        <taxon>Pseudomonadati</taxon>
        <taxon>Pseudomonadota</taxon>
        <taxon>Gammaproteobacteria</taxon>
        <taxon>Pseudomonadales</taxon>
        <taxon>Pseudomonadaceae</taxon>
        <taxon>Pseudomonas</taxon>
        <taxon>Pseudomonas syringae</taxon>
    </lineage>
</organism>
<comment type="caution">
    <text evidence="1">The sequence shown here is derived from an EMBL/GenBank/DDBJ whole genome shotgun (WGS) entry which is preliminary data.</text>
</comment>
<dbReference type="EMBL" id="LJQA01000638">
    <property type="protein sequence ID" value="KPW89526.1"/>
    <property type="molecule type" value="Genomic_DNA"/>
</dbReference>
<evidence type="ECO:0000313" key="2">
    <source>
        <dbReference type="Proteomes" id="UP000050356"/>
    </source>
</evidence>
<protein>
    <submittedName>
        <fullName evidence="1">Uncharacterized protein</fullName>
    </submittedName>
</protein>
<evidence type="ECO:0000313" key="1">
    <source>
        <dbReference type="EMBL" id="KPW89526.1"/>
    </source>
</evidence>
<sequence length="84" mass="9797">MALILASTFFRLWFYVRNLWLDGRVVAVCALVSGRMLARWLFFLTLRFHGHEYLDICFRKWSDRVSKGSHMDRSIQLLSGAEGG</sequence>
<accession>A0A0N8R3G5</accession>
<reference evidence="1 2" key="1">
    <citation type="submission" date="2015-09" db="EMBL/GenBank/DDBJ databases">
        <title>Genome announcement of multiple Pseudomonas syringae strains.</title>
        <authorList>
            <person name="Thakur S."/>
            <person name="Wang P.W."/>
            <person name="Gong Y."/>
            <person name="Weir B.S."/>
            <person name="Guttman D.S."/>
        </authorList>
    </citation>
    <scope>NUCLEOTIDE SEQUENCE [LARGE SCALE GENOMIC DNA]</scope>
    <source>
        <strain evidence="1 2">ICMP17524</strain>
    </source>
</reference>
<proteinExistence type="predicted"/>
<dbReference type="PATRIC" id="fig|264451.4.peg.1808"/>
<name>A0A0N8R3G5_PSESX</name>
<gene>
    <name evidence="1" type="ORF">ALO50_01326</name>
</gene>
<dbReference type="Proteomes" id="UP000050356">
    <property type="component" value="Unassembled WGS sequence"/>
</dbReference>